<evidence type="ECO:0000313" key="2">
    <source>
        <dbReference type="EMBL" id="EAP88220.1"/>
    </source>
</evidence>
<dbReference type="InterPro" id="IPR038081">
    <property type="entry name" value="CalX-like_sf"/>
</dbReference>
<dbReference type="eggNOG" id="ENOG5033B2V">
    <property type="taxonomic scope" value="Bacteria"/>
</dbReference>
<protein>
    <recommendedName>
        <fullName evidence="4">Calx-beta domain-containing protein</fullName>
    </recommendedName>
</protein>
<feature type="signal peptide" evidence="1">
    <location>
        <begin position="1"/>
        <end position="18"/>
    </location>
</feature>
<evidence type="ECO:0000256" key="1">
    <source>
        <dbReference type="SAM" id="SignalP"/>
    </source>
</evidence>
<dbReference type="STRING" id="216432.CA2559_05655"/>
<name>A3U7K3_CROAH</name>
<dbReference type="Proteomes" id="UP000002297">
    <property type="component" value="Chromosome"/>
</dbReference>
<keyword evidence="1" id="KW-0732">Signal</keyword>
<accession>A3U7K3</accession>
<organism evidence="2 3">
    <name type="scientific">Croceibacter atlanticus (strain ATCC BAA-628 / JCM 21780 / CIP 108009 / IAM 15332 / KCTC 12090 / HTCC2559)</name>
    <dbReference type="NCBI Taxonomy" id="216432"/>
    <lineage>
        <taxon>Bacteria</taxon>
        <taxon>Pseudomonadati</taxon>
        <taxon>Bacteroidota</taxon>
        <taxon>Flavobacteriia</taxon>
        <taxon>Flavobacteriales</taxon>
        <taxon>Flavobacteriaceae</taxon>
        <taxon>Croceibacter</taxon>
    </lineage>
</organism>
<dbReference type="PROSITE" id="PS51257">
    <property type="entry name" value="PROKAR_LIPOPROTEIN"/>
    <property type="match status" value="1"/>
</dbReference>
<evidence type="ECO:0008006" key="4">
    <source>
        <dbReference type="Google" id="ProtNLM"/>
    </source>
</evidence>
<reference evidence="2 3" key="1">
    <citation type="journal article" date="2010" name="J. Bacteriol.">
        <title>The complete genome sequence of Croceibacter atlanticus HTCC2559T.</title>
        <authorList>
            <person name="Oh H.M."/>
            <person name="Kang I."/>
            <person name="Ferriera S."/>
            <person name="Giovannoni S.J."/>
            <person name="Cho J.C."/>
        </authorList>
    </citation>
    <scope>NUCLEOTIDE SEQUENCE [LARGE SCALE GENOMIC DNA]</scope>
    <source>
        <strain evidence="3">ATCC BAA-628 / HTCC2559 / KCTC 12090</strain>
    </source>
</reference>
<gene>
    <name evidence="2" type="ordered locus">CA2559_05655</name>
</gene>
<proteinExistence type="predicted"/>
<evidence type="ECO:0000313" key="3">
    <source>
        <dbReference type="Proteomes" id="UP000002297"/>
    </source>
</evidence>
<feature type="chain" id="PRO_5002660826" description="Calx-beta domain-containing protein" evidence="1">
    <location>
        <begin position="19"/>
        <end position="314"/>
    </location>
</feature>
<dbReference type="KEGG" id="cat:CA2559_05655"/>
<dbReference type="GeneID" id="89452919"/>
<dbReference type="EMBL" id="CP002046">
    <property type="protein sequence ID" value="EAP88220.1"/>
    <property type="molecule type" value="Genomic_DNA"/>
</dbReference>
<sequence>MKNTFKNILLLSALSIFAVGCMDDDQSYPDPNKPEVNVVNQSITIDEAGDAAIINLTVSRAIGDPIDLVLTPVSGDAVVADYNVSGNGTFNSPDDGVGATPSFDIVIPAGQTSHEIPVSAIIDLDTNASESVVFELRSTGSGQSFVNPSTSTITVNINNAANTSFGALLEWEGDVTYSFLNADNEEESLTEGLCDHVDFDLFLNPVGYVAGSAACPEVNYAFGELADGDYQVFVDLYDVAPGETPLAPFAIPFKLTLGKVGVISTTLEYNVYTSDSPTSAPAGLNDGLFLAATINVAGGNYTIADAEGTVVAAE</sequence>
<dbReference type="RefSeq" id="WP_013186895.1">
    <property type="nucleotide sequence ID" value="NC_014230.1"/>
</dbReference>
<dbReference type="HOGENOM" id="CLU_884855_0_0_10"/>
<dbReference type="OrthoDB" id="1447052at2"/>
<dbReference type="AlphaFoldDB" id="A3U7K3"/>
<dbReference type="Gene3D" id="2.60.40.2030">
    <property type="match status" value="1"/>
</dbReference>
<keyword evidence="3" id="KW-1185">Reference proteome</keyword>